<dbReference type="Pfam" id="PF12937">
    <property type="entry name" value="F-box-like"/>
    <property type="match status" value="1"/>
</dbReference>
<dbReference type="Gene3D" id="1.20.1280.50">
    <property type="match status" value="1"/>
</dbReference>
<evidence type="ECO:0000313" key="2">
    <source>
        <dbReference type="EMBL" id="AVK77288.1"/>
    </source>
</evidence>
<dbReference type="GeneID" id="36841743"/>
<dbReference type="InterPro" id="IPR036047">
    <property type="entry name" value="F-box-like_dom_sf"/>
</dbReference>
<organism evidence="2">
    <name type="scientific">Pandoravirus macleodensis</name>
    <dbReference type="NCBI Taxonomy" id="2107707"/>
    <lineage>
        <taxon>Viruses</taxon>
        <taxon>Pandoravirus</taxon>
    </lineage>
</organism>
<gene>
    <name evidence="2" type="ORF">pmac_cds_600</name>
</gene>
<dbReference type="InterPro" id="IPR001810">
    <property type="entry name" value="F-box_dom"/>
</dbReference>
<dbReference type="Proteomes" id="UP000249758">
    <property type="component" value="Segment"/>
</dbReference>
<dbReference type="SUPFAM" id="SSF81383">
    <property type="entry name" value="F-box domain"/>
    <property type="match status" value="1"/>
</dbReference>
<dbReference type="KEGG" id="vg:36841743"/>
<dbReference type="EMBL" id="MG011691">
    <property type="protein sequence ID" value="AVK77288.1"/>
    <property type="molecule type" value="Genomic_DNA"/>
</dbReference>
<dbReference type="PROSITE" id="PS50181">
    <property type="entry name" value="FBOX"/>
    <property type="match status" value="1"/>
</dbReference>
<dbReference type="RefSeq" id="YP_009481284.1">
    <property type="nucleotide sequence ID" value="NC_037665.1"/>
</dbReference>
<proteinExistence type="predicted"/>
<sequence>MKSHNGDDPTQQASWSSLPDEIGLEMMRWCSARDLGNMSLVDHRCRRVALDESLWEALYTRAFPPCPIVCGGTSCISGNGDDGDNHDNKGADDWDWQASSPLCMMRLGEALTQYDIAAVVARELDRLADPTSVVDGIMPRLPAALCAAANMGHRIDACPHHWPSIIAARGYRWALAVACVDQPRLFGPHLDGSPTQLIGCMTLETMMGKERYRGDLMQRGTVDGRAVDSDDKAYHGHNATDYRGRNKATQSTLVRHGYGHVRYRWAQHPGVMHWIAGRWVDGDRSGIGFGYGHKGFCQYSGVGTWAANAAVSIRYGPDSVECGHHSLCSISVRSPRVRSWRVLQGQYGLTQAAVGNRAGGDGDGDGDGADFGSKANGIVRGVDGTVLFQGRVGVTPEDGRLFSRSGTLLYKGALTTARTDTSGIVYVGDGRTIKINLRRGALTVHYTNGDCATWDRATMRLVSFEWADGSTVQAPHGWDIVFGPVHALIAQAAIQDTVLRFTSWPDIQSNCNAIASACFWPRAGPSTAPTVGMGFLDSMARRHGPVWAQCRDAVSILYASID</sequence>
<evidence type="ECO:0000259" key="1">
    <source>
        <dbReference type="PROSITE" id="PS50181"/>
    </source>
</evidence>
<feature type="domain" description="F-box" evidence="1">
    <location>
        <begin position="12"/>
        <end position="58"/>
    </location>
</feature>
<protein>
    <submittedName>
        <fullName evidence="2">F-box domain containing protein</fullName>
    </submittedName>
</protein>
<accession>A0A2U7UFM3</accession>
<name>A0A2U7UFM3_9VIRU</name>
<reference evidence="2" key="1">
    <citation type="journal article" date="2018" name="Nat. Commun.">
        <title>Diversity and evolution of the emerging Pandoraviridae family.</title>
        <authorList>
            <person name="Legendre M."/>
            <person name="Fabre E."/>
            <person name="Poirot O."/>
            <person name="Jeudy S."/>
            <person name="Lartigue A."/>
            <person name="Alempic J.M."/>
            <person name="Beucher L."/>
            <person name="Philippe N."/>
            <person name="Bertaux L."/>
            <person name="Christo-Foroux E."/>
            <person name="Labadie K."/>
            <person name="Coute Y."/>
            <person name="Abergel C."/>
            <person name="Claverie J.M."/>
        </authorList>
    </citation>
    <scope>NUCLEOTIDE SEQUENCE [LARGE SCALE GENOMIC DNA]</scope>
    <source>
        <strain evidence="2">Macleodensis</strain>
    </source>
</reference>